<protein>
    <submittedName>
        <fullName evidence="5">DeoR/GlpR transcriptional regulator</fullName>
    </submittedName>
</protein>
<evidence type="ECO:0000259" key="4">
    <source>
        <dbReference type="PROSITE" id="PS51000"/>
    </source>
</evidence>
<dbReference type="PANTHER" id="PTHR30363:SF44">
    <property type="entry name" value="AGA OPERON TRANSCRIPTIONAL REPRESSOR-RELATED"/>
    <property type="match status" value="1"/>
</dbReference>
<dbReference type="InterPro" id="IPR036388">
    <property type="entry name" value="WH-like_DNA-bd_sf"/>
</dbReference>
<keyword evidence="2" id="KW-0238">DNA-binding</keyword>
<evidence type="ECO:0000256" key="3">
    <source>
        <dbReference type="ARBA" id="ARBA00023163"/>
    </source>
</evidence>
<keyword evidence="1" id="KW-0805">Transcription regulation</keyword>
<keyword evidence="3" id="KW-0804">Transcription</keyword>
<dbReference type="RefSeq" id="WP_168615500.1">
    <property type="nucleotide sequence ID" value="NZ_BAAAOX010000017.1"/>
</dbReference>
<dbReference type="Gene3D" id="3.40.50.1360">
    <property type="match status" value="1"/>
</dbReference>
<dbReference type="AlphaFoldDB" id="A0A7H2BDH6"/>
<dbReference type="PROSITE" id="PS00894">
    <property type="entry name" value="HTH_DEOR_1"/>
    <property type="match status" value="1"/>
</dbReference>
<dbReference type="SUPFAM" id="SSF100950">
    <property type="entry name" value="NagB/RpiA/CoA transferase-like"/>
    <property type="match status" value="1"/>
</dbReference>
<dbReference type="Pfam" id="PF08220">
    <property type="entry name" value="HTH_DeoR"/>
    <property type="match status" value="1"/>
</dbReference>
<dbReference type="InterPro" id="IPR014036">
    <property type="entry name" value="DeoR-like_C"/>
</dbReference>
<dbReference type="InterPro" id="IPR018356">
    <property type="entry name" value="Tscrpt_reg_HTH_DeoR_CS"/>
</dbReference>
<name>A0A7H2BDH6_9MICC</name>
<reference evidence="5 6" key="1">
    <citation type="submission" date="2020-09" db="EMBL/GenBank/DDBJ databases">
        <title>Investigation of environmental microbes.</title>
        <authorList>
            <person name="Ou Y."/>
            <person name="Kang Q."/>
        </authorList>
    </citation>
    <scope>NUCLEOTIDE SEQUENCE [LARGE SCALE GENOMIC DNA]</scope>
    <source>
        <strain evidence="5 6">KJZ-14</strain>
    </source>
</reference>
<evidence type="ECO:0000313" key="5">
    <source>
        <dbReference type="EMBL" id="QNV37722.1"/>
    </source>
</evidence>
<dbReference type="PANTHER" id="PTHR30363">
    <property type="entry name" value="HTH-TYPE TRANSCRIPTIONAL REGULATOR SRLR-RELATED"/>
    <property type="match status" value="1"/>
</dbReference>
<dbReference type="SMART" id="SM00420">
    <property type="entry name" value="HTH_DEOR"/>
    <property type="match status" value="1"/>
</dbReference>
<evidence type="ECO:0000256" key="1">
    <source>
        <dbReference type="ARBA" id="ARBA00023015"/>
    </source>
</evidence>
<keyword evidence="6" id="KW-1185">Reference proteome</keyword>
<organism evidence="5 6">
    <name type="scientific">Rothia terrae</name>
    <dbReference type="NCBI Taxonomy" id="396015"/>
    <lineage>
        <taxon>Bacteria</taxon>
        <taxon>Bacillati</taxon>
        <taxon>Actinomycetota</taxon>
        <taxon>Actinomycetes</taxon>
        <taxon>Micrococcales</taxon>
        <taxon>Micrococcaceae</taxon>
        <taxon>Rothia</taxon>
    </lineage>
</organism>
<dbReference type="InterPro" id="IPR036390">
    <property type="entry name" value="WH_DNA-bd_sf"/>
</dbReference>
<dbReference type="KEGG" id="rter:IDM49_11100"/>
<sequence>MESLLLADERQTLIVAEVDRLGTVSTAALIERFGVSPITIRRDLAELAAEARIIKIHGGARSIHTSANPSYAEKFKHQQEQKQAIAQAAAAFITDGTSVGISAGSTSAAFASHIQGLNELTVVTNSMRVADEFKNPSINLLMTGGRRSPADALVGPLAIKSLEDIHVQTLFTSTHAVDLASAFSTPDAEEAALLKHFISSAERVVMGFDHSKWGVTSFMTFAQWSDIDVVITDEKTPETAIYQMKDLVEEVVIAQ</sequence>
<dbReference type="InterPro" id="IPR001034">
    <property type="entry name" value="DeoR_HTH"/>
</dbReference>
<accession>A0A7H2BDH6</accession>
<feature type="domain" description="HTH deoR-type" evidence="4">
    <location>
        <begin position="7"/>
        <end position="62"/>
    </location>
</feature>
<evidence type="ECO:0000256" key="2">
    <source>
        <dbReference type="ARBA" id="ARBA00023125"/>
    </source>
</evidence>
<dbReference type="Gene3D" id="1.10.10.10">
    <property type="entry name" value="Winged helix-like DNA-binding domain superfamily/Winged helix DNA-binding domain"/>
    <property type="match status" value="1"/>
</dbReference>
<dbReference type="Pfam" id="PF00455">
    <property type="entry name" value="DeoRC"/>
    <property type="match status" value="1"/>
</dbReference>
<evidence type="ECO:0000313" key="6">
    <source>
        <dbReference type="Proteomes" id="UP000516404"/>
    </source>
</evidence>
<dbReference type="GO" id="GO:0003677">
    <property type="term" value="F:DNA binding"/>
    <property type="evidence" value="ECO:0007669"/>
    <property type="project" value="UniProtKB-KW"/>
</dbReference>
<proteinExistence type="predicted"/>
<dbReference type="SUPFAM" id="SSF46785">
    <property type="entry name" value="Winged helix' DNA-binding domain"/>
    <property type="match status" value="1"/>
</dbReference>
<dbReference type="PRINTS" id="PR00037">
    <property type="entry name" value="HTHLACR"/>
</dbReference>
<dbReference type="InterPro" id="IPR050313">
    <property type="entry name" value="Carb_Metab_HTH_regulators"/>
</dbReference>
<gene>
    <name evidence="5" type="ORF">IDM49_11100</name>
</gene>
<dbReference type="InterPro" id="IPR037171">
    <property type="entry name" value="NagB/RpiA_transferase-like"/>
</dbReference>
<dbReference type="SMART" id="SM01134">
    <property type="entry name" value="DeoRC"/>
    <property type="match status" value="1"/>
</dbReference>
<dbReference type="GO" id="GO:0003700">
    <property type="term" value="F:DNA-binding transcription factor activity"/>
    <property type="evidence" value="ECO:0007669"/>
    <property type="project" value="InterPro"/>
</dbReference>
<dbReference type="PROSITE" id="PS51000">
    <property type="entry name" value="HTH_DEOR_2"/>
    <property type="match status" value="1"/>
</dbReference>
<dbReference type="Proteomes" id="UP000516404">
    <property type="component" value="Chromosome"/>
</dbReference>
<dbReference type="EMBL" id="CP061539">
    <property type="protein sequence ID" value="QNV37722.1"/>
    <property type="molecule type" value="Genomic_DNA"/>
</dbReference>
<dbReference type="GeneID" id="96624787"/>